<evidence type="ECO:0000313" key="7">
    <source>
        <dbReference type="EMBL" id="RVQ67214.1"/>
    </source>
</evidence>
<dbReference type="Gene3D" id="1.10.3080.10">
    <property type="entry name" value="Clc chloride channel"/>
    <property type="match status" value="1"/>
</dbReference>
<evidence type="ECO:0000256" key="3">
    <source>
        <dbReference type="ARBA" id="ARBA00022989"/>
    </source>
</evidence>
<evidence type="ECO:0000256" key="2">
    <source>
        <dbReference type="ARBA" id="ARBA00022692"/>
    </source>
</evidence>
<proteinExistence type="predicted"/>
<dbReference type="SUPFAM" id="SSF81340">
    <property type="entry name" value="Clc chloride channel"/>
    <property type="match status" value="1"/>
</dbReference>
<organism evidence="7 8">
    <name type="scientific">Croceicoccus ponticola</name>
    <dbReference type="NCBI Taxonomy" id="2217664"/>
    <lineage>
        <taxon>Bacteria</taxon>
        <taxon>Pseudomonadati</taxon>
        <taxon>Pseudomonadota</taxon>
        <taxon>Alphaproteobacteria</taxon>
        <taxon>Sphingomonadales</taxon>
        <taxon>Erythrobacteraceae</taxon>
        <taxon>Croceicoccus</taxon>
    </lineage>
</organism>
<dbReference type="GO" id="GO:0015108">
    <property type="term" value="F:chloride transmembrane transporter activity"/>
    <property type="evidence" value="ECO:0007669"/>
    <property type="project" value="InterPro"/>
</dbReference>
<feature type="transmembrane region" description="Helical" evidence="6">
    <location>
        <begin position="28"/>
        <end position="45"/>
    </location>
</feature>
<dbReference type="Pfam" id="PF00654">
    <property type="entry name" value="Voltage_CLC"/>
    <property type="match status" value="1"/>
</dbReference>
<dbReference type="InterPro" id="IPR001807">
    <property type="entry name" value="ClC"/>
</dbReference>
<evidence type="ECO:0000256" key="4">
    <source>
        <dbReference type="ARBA" id="ARBA00023136"/>
    </source>
</evidence>
<evidence type="ECO:0000256" key="5">
    <source>
        <dbReference type="SAM" id="MobiDB-lite"/>
    </source>
</evidence>
<keyword evidence="8" id="KW-1185">Reference proteome</keyword>
<sequence length="85" mass="9175">MLGMVAYFTGVVFAPVKAVIILTETTGNIGLLLPLFATALLADWARAMICCERLYHVLASDFLPPEDRKPDEDEPEPAKANPAGS</sequence>
<comment type="caution">
    <text evidence="7">The sequence shown here is derived from an EMBL/GenBank/DDBJ whole genome shotgun (WGS) entry which is preliminary data.</text>
</comment>
<keyword evidence="4 6" id="KW-0472">Membrane</keyword>
<evidence type="ECO:0000256" key="6">
    <source>
        <dbReference type="SAM" id="Phobius"/>
    </source>
</evidence>
<feature type="region of interest" description="Disordered" evidence="5">
    <location>
        <begin position="63"/>
        <end position="85"/>
    </location>
</feature>
<dbReference type="OrthoDB" id="9767361at2"/>
<dbReference type="AlphaFoldDB" id="A0A437GXU8"/>
<keyword evidence="3 6" id="KW-1133">Transmembrane helix</keyword>
<protein>
    <submittedName>
        <fullName evidence="7">Uncharacterized protein</fullName>
    </submittedName>
</protein>
<evidence type="ECO:0000256" key="1">
    <source>
        <dbReference type="ARBA" id="ARBA00004141"/>
    </source>
</evidence>
<gene>
    <name evidence="7" type="ORF">EKN06_09050</name>
</gene>
<name>A0A437GXU8_9SPHN</name>
<comment type="subcellular location">
    <subcellularLocation>
        <location evidence="1">Membrane</location>
        <topology evidence="1">Multi-pass membrane protein</topology>
    </subcellularLocation>
</comment>
<keyword evidence="2 6" id="KW-0812">Transmembrane</keyword>
<accession>A0A437GXU8</accession>
<dbReference type="GO" id="GO:0016020">
    <property type="term" value="C:membrane"/>
    <property type="evidence" value="ECO:0007669"/>
    <property type="project" value="UniProtKB-SubCell"/>
</dbReference>
<evidence type="ECO:0000313" key="8">
    <source>
        <dbReference type="Proteomes" id="UP000283003"/>
    </source>
</evidence>
<reference evidence="7 8" key="1">
    <citation type="submission" date="2018-12" db="EMBL/GenBank/DDBJ databases">
        <title>Croceicoccus ponticola sp. nov., a lipolytic bacterium isolated from seawater.</title>
        <authorList>
            <person name="Yoon J.-H."/>
        </authorList>
    </citation>
    <scope>NUCLEOTIDE SEQUENCE [LARGE SCALE GENOMIC DNA]</scope>
    <source>
        <strain evidence="7 8">GM-16</strain>
    </source>
</reference>
<dbReference type="EMBL" id="RXOL01000003">
    <property type="protein sequence ID" value="RVQ67214.1"/>
    <property type="molecule type" value="Genomic_DNA"/>
</dbReference>
<dbReference type="InterPro" id="IPR014743">
    <property type="entry name" value="Cl-channel_core"/>
</dbReference>
<dbReference type="Proteomes" id="UP000283003">
    <property type="component" value="Unassembled WGS sequence"/>
</dbReference>